<gene>
    <name evidence="2" type="ORF">GGX14DRAFT_347704</name>
</gene>
<keyword evidence="2" id="KW-0808">Transferase</keyword>
<proteinExistence type="predicted"/>
<dbReference type="PIRSF" id="PIRSF000654">
    <property type="entry name" value="Integrin-linked_kinase"/>
    <property type="match status" value="1"/>
</dbReference>
<dbReference type="PROSITE" id="PS00109">
    <property type="entry name" value="PROTEIN_KINASE_TYR"/>
    <property type="match status" value="1"/>
</dbReference>
<accession>A0AAD6YQQ8</accession>
<dbReference type="EMBL" id="JARJCW010000003">
    <property type="protein sequence ID" value="KAJ7226765.1"/>
    <property type="molecule type" value="Genomic_DNA"/>
</dbReference>
<feature type="domain" description="Protein kinase" evidence="1">
    <location>
        <begin position="1"/>
        <end position="236"/>
    </location>
</feature>
<evidence type="ECO:0000313" key="2">
    <source>
        <dbReference type="EMBL" id="KAJ7226765.1"/>
    </source>
</evidence>
<dbReference type="SUPFAM" id="SSF56112">
    <property type="entry name" value="Protein kinase-like (PK-like)"/>
    <property type="match status" value="1"/>
</dbReference>
<organism evidence="2 3">
    <name type="scientific">Mycena pura</name>
    <dbReference type="NCBI Taxonomy" id="153505"/>
    <lineage>
        <taxon>Eukaryota</taxon>
        <taxon>Fungi</taxon>
        <taxon>Dikarya</taxon>
        <taxon>Basidiomycota</taxon>
        <taxon>Agaricomycotina</taxon>
        <taxon>Agaricomycetes</taxon>
        <taxon>Agaricomycetidae</taxon>
        <taxon>Agaricales</taxon>
        <taxon>Marasmiineae</taxon>
        <taxon>Mycenaceae</taxon>
        <taxon>Mycena</taxon>
    </lineage>
</organism>
<keyword evidence="2" id="KW-0418">Kinase</keyword>
<dbReference type="InterPro" id="IPR001245">
    <property type="entry name" value="Ser-Thr/Tyr_kinase_cat_dom"/>
</dbReference>
<keyword evidence="3" id="KW-1185">Reference proteome</keyword>
<dbReference type="InterPro" id="IPR051681">
    <property type="entry name" value="Ser/Thr_Kinases-Pseudokinases"/>
</dbReference>
<name>A0AAD6YQQ8_9AGAR</name>
<dbReference type="GO" id="GO:0004674">
    <property type="term" value="F:protein serine/threonine kinase activity"/>
    <property type="evidence" value="ECO:0007669"/>
    <property type="project" value="TreeGrafter"/>
</dbReference>
<dbReference type="InterPro" id="IPR011009">
    <property type="entry name" value="Kinase-like_dom_sf"/>
</dbReference>
<dbReference type="InterPro" id="IPR000719">
    <property type="entry name" value="Prot_kinase_dom"/>
</dbReference>
<evidence type="ECO:0000259" key="1">
    <source>
        <dbReference type="PROSITE" id="PS50011"/>
    </source>
</evidence>
<dbReference type="PROSITE" id="PS50011">
    <property type="entry name" value="PROTEIN_KINASE_DOM"/>
    <property type="match status" value="1"/>
</dbReference>
<dbReference type="Gene3D" id="1.10.510.10">
    <property type="entry name" value="Transferase(Phosphotransferase) domain 1"/>
    <property type="match status" value="1"/>
</dbReference>
<evidence type="ECO:0000313" key="3">
    <source>
        <dbReference type="Proteomes" id="UP001219525"/>
    </source>
</evidence>
<dbReference type="GO" id="GO:0005524">
    <property type="term" value="F:ATP binding"/>
    <property type="evidence" value="ECO:0007669"/>
    <property type="project" value="InterPro"/>
</dbReference>
<dbReference type="Pfam" id="PF07714">
    <property type="entry name" value="PK_Tyr_Ser-Thr"/>
    <property type="match status" value="1"/>
</dbReference>
<dbReference type="InterPro" id="IPR008266">
    <property type="entry name" value="Tyr_kinase_AS"/>
</dbReference>
<dbReference type="Proteomes" id="UP001219525">
    <property type="component" value="Unassembled WGS sequence"/>
</dbReference>
<reference evidence="2" key="1">
    <citation type="submission" date="2023-03" db="EMBL/GenBank/DDBJ databases">
        <title>Massive genome expansion in bonnet fungi (Mycena s.s.) driven by repeated elements and novel gene families across ecological guilds.</title>
        <authorList>
            <consortium name="Lawrence Berkeley National Laboratory"/>
            <person name="Harder C.B."/>
            <person name="Miyauchi S."/>
            <person name="Viragh M."/>
            <person name="Kuo A."/>
            <person name="Thoen E."/>
            <person name="Andreopoulos B."/>
            <person name="Lu D."/>
            <person name="Skrede I."/>
            <person name="Drula E."/>
            <person name="Henrissat B."/>
            <person name="Morin E."/>
            <person name="Kohler A."/>
            <person name="Barry K."/>
            <person name="LaButti K."/>
            <person name="Morin E."/>
            <person name="Salamov A."/>
            <person name="Lipzen A."/>
            <person name="Mereny Z."/>
            <person name="Hegedus B."/>
            <person name="Baldrian P."/>
            <person name="Stursova M."/>
            <person name="Weitz H."/>
            <person name="Taylor A."/>
            <person name="Grigoriev I.V."/>
            <person name="Nagy L.G."/>
            <person name="Martin F."/>
            <person name="Kauserud H."/>
        </authorList>
    </citation>
    <scope>NUCLEOTIDE SEQUENCE</scope>
    <source>
        <strain evidence="2">9144</strain>
    </source>
</reference>
<comment type="caution">
    <text evidence="2">The sequence shown here is derived from an EMBL/GenBank/DDBJ whole genome shotgun (WGS) entry which is preliminary data.</text>
</comment>
<dbReference type="PANTHER" id="PTHR44329">
    <property type="entry name" value="SERINE/THREONINE-PROTEIN KINASE TNNI3K-RELATED"/>
    <property type="match status" value="1"/>
</dbReference>
<sequence>MCGSWQAENSSFAVQDFFREALLWKNLDHEYVLPFLGVDSETFPGFLCMVSPWMAKGPIVSKRTGGPDINTIPRLVYEIAKGLQYLHSQDIVHGDLRAANILIDNDNHVRLADFGLARFSHTENASTNRGGSARWMAPELLHPPSCGLDVFERTPASDIYSFGCVMLELYTEQPPFSEVSAEATVLLHAIAGGRPKCPDFMHEWARGLVLECWSHIPMNRPGTGVIIEAAVQAMPV</sequence>
<dbReference type="AlphaFoldDB" id="A0AAD6YQQ8"/>
<protein>
    <submittedName>
        <fullName evidence="2">Kinase-like domain-containing protein</fullName>
    </submittedName>
</protein>